<comment type="caution">
    <text evidence="2">The sequence shown here is derived from an EMBL/GenBank/DDBJ whole genome shotgun (WGS) entry which is preliminary data.</text>
</comment>
<dbReference type="EMBL" id="JAGIZA010000004">
    <property type="protein sequence ID" value="MBP0492781.1"/>
    <property type="molecule type" value="Genomic_DNA"/>
</dbReference>
<feature type="region of interest" description="Disordered" evidence="1">
    <location>
        <begin position="456"/>
        <end position="477"/>
    </location>
</feature>
<evidence type="ECO:0000256" key="1">
    <source>
        <dbReference type="SAM" id="MobiDB-lite"/>
    </source>
</evidence>
<organism evidence="2 3">
    <name type="scientific">Roseomonas indoligenes</name>
    <dbReference type="NCBI Taxonomy" id="2820811"/>
    <lineage>
        <taxon>Bacteria</taxon>
        <taxon>Pseudomonadati</taxon>
        <taxon>Pseudomonadota</taxon>
        <taxon>Alphaproteobacteria</taxon>
        <taxon>Acetobacterales</taxon>
        <taxon>Roseomonadaceae</taxon>
        <taxon>Roseomonas</taxon>
    </lineage>
</organism>
<sequence length="477" mass="50621">MPFPSPPDELDPATLAAARPLDLCRSPASPGAVALVDDLVAFILAHEAGPASARKTKRREAGKRELCGALGAVAGSLLDAWGGHGEPRPAYRSKTAAGFSGGPVGYRAFVATMGALVTLELVREHGGKRFQTEGWDPASPLSKGWAARFWPRAALLELAEQHGVSPATVRQDFRLAPPSKPPKVKDPVDLRPFVPEGWGADRPKPRLVASKSDELATLIAADVGEHNAMAERVTVTGCTPPRWKRVFHGAWELHGRWYAAGADGVYQTMPQALRGALTIGGEPVVELDVQAAHLAILRGLCGLGPVEGDPYHVEGVPRAASKRWLLEALGKGKAVERWSRRTPDADRAQDAKVIRAAMLKRHPCLGDPGVVVSPALAARLGVSPEELVSPFLAAREAAAMSWAMRELRGRGVLALPVHDSLIVPASARAEATGSIVEGFRRVCGIAPRVETKSALPLSSVSGMREGKPGESSSQPLR</sequence>
<accession>A0A940MYI4</accession>
<proteinExistence type="predicted"/>
<protein>
    <submittedName>
        <fullName evidence="2">Uncharacterized protein</fullName>
    </submittedName>
</protein>
<name>A0A940MYI4_9PROT</name>
<dbReference type="RefSeq" id="WP_209372595.1">
    <property type="nucleotide sequence ID" value="NZ_JAGIZA010000004.1"/>
</dbReference>
<evidence type="ECO:0000313" key="2">
    <source>
        <dbReference type="EMBL" id="MBP0492781.1"/>
    </source>
</evidence>
<dbReference type="AlphaFoldDB" id="A0A940MYI4"/>
<gene>
    <name evidence="2" type="ORF">J5Y10_08310</name>
</gene>
<dbReference type="Proteomes" id="UP000677537">
    <property type="component" value="Unassembled WGS sequence"/>
</dbReference>
<reference evidence="2" key="1">
    <citation type="submission" date="2021-03" db="EMBL/GenBank/DDBJ databases">
        <authorList>
            <person name="So Y."/>
        </authorList>
    </citation>
    <scope>NUCLEOTIDE SEQUENCE</scope>
    <source>
        <strain evidence="2">SG15</strain>
    </source>
</reference>
<evidence type="ECO:0000313" key="3">
    <source>
        <dbReference type="Proteomes" id="UP000677537"/>
    </source>
</evidence>
<keyword evidence="3" id="KW-1185">Reference proteome</keyword>